<proteinExistence type="predicted"/>
<dbReference type="RefSeq" id="WP_405311500.1">
    <property type="nucleotide sequence ID" value="NZ_CP088155.1"/>
</dbReference>
<gene>
    <name evidence="1" type="ORF">LQ356_03265</name>
</gene>
<dbReference type="EMBL" id="CP088155">
    <property type="protein sequence ID" value="WYM97193.1"/>
    <property type="molecule type" value="Genomic_DNA"/>
</dbReference>
<evidence type="ECO:0000313" key="2">
    <source>
        <dbReference type="Proteomes" id="UP001622612"/>
    </source>
</evidence>
<evidence type="ECO:0008006" key="3">
    <source>
        <dbReference type="Google" id="ProtNLM"/>
    </source>
</evidence>
<dbReference type="Proteomes" id="UP001622612">
    <property type="component" value="Chromosome"/>
</dbReference>
<organism evidence="1 2">
    <name type="scientific">Metamycoplasma faucium</name>
    <dbReference type="NCBI Taxonomy" id="56142"/>
    <lineage>
        <taxon>Bacteria</taxon>
        <taxon>Bacillati</taxon>
        <taxon>Mycoplasmatota</taxon>
        <taxon>Mycoplasmoidales</taxon>
        <taxon>Metamycoplasmataceae</taxon>
        <taxon>Metamycoplasma</taxon>
    </lineage>
</organism>
<accession>A0ABZ2TL62</accession>
<sequence>MYKFVKDKDFLHSMRSVCSDIVNQLVQIINNQDFLTVKAHLIGSGAKNLITQNENEPIDLDYNLVIININSSWDINDCKQIKEYVKKKFNDVLRNNGLNDCSDSKSCLSTKKMNFKKGNPTKFSIDLAIVYEDQDGTWYRLIHEKTGYSDRDSWIWNISRNSKELTNKVKWLKDNNLWNELRNAYLNKKNMYLNEKEKQHPSFICYIEAVNEIYNKS</sequence>
<protein>
    <recommendedName>
        <fullName evidence="3">Nucleotidyltransferase</fullName>
    </recommendedName>
</protein>
<name>A0ABZ2TL62_9BACT</name>
<keyword evidence="2" id="KW-1185">Reference proteome</keyword>
<reference evidence="1" key="1">
    <citation type="submission" date="2021-11" db="EMBL/GenBank/DDBJ databases">
        <title>The first genome sequence of unculturable Mycoplasma faucium obtained by de novo assembly of metagenomic reads.</title>
        <authorList>
            <person name="Sabat A.J."/>
            <person name="Bathoorn E."/>
            <person name="Akkerboom V."/>
            <person name="Friedrich A.W."/>
        </authorList>
    </citation>
    <scope>NUCLEOTIDE SEQUENCE [LARGE SCALE GENOMIC DNA]</scope>
    <source>
        <strain evidence="1">UMCG-MFM1</strain>
    </source>
</reference>
<evidence type="ECO:0000313" key="1">
    <source>
        <dbReference type="EMBL" id="WYM97193.1"/>
    </source>
</evidence>